<dbReference type="InterPro" id="IPR011889">
    <property type="entry name" value="Liste_lipo_26"/>
</dbReference>
<proteinExistence type="predicted"/>
<evidence type="ECO:0000313" key="2">
    <source>
        <dbReference type="Proteomes" id="UP000198556"/>
    </source>
</evidence>
<evidence type="ECO:0000313" key="1">
    <source>
        <dbReference type="EMBL" id="SER37082.1"/>
    </source>
</evidence>
<organism evidence="1 2">
    <name type="scientific">Granulicatella balaenopterae</name>
    <dbReference type="NCBI Taxonomy" id="137733"/>
    <lineage>
        <taxon>Bacteria</taxon>
        <taxon>Bacillati</taxon>
        <taxon>Bacillota</taxon>
        <taxon>Bacilli</taxon>
        <taxon>Lactobacillales</taxon>
        <taxon>Carnobacteriaceae</taxon>
        <taxon>Granulicatella</taxon>
    </lineage>
</organism>
<dbReference type="InterPro" id="IPR005046">
    <property type="entry name" value="DUF285"/>
</dbReference>
<accession>A0A1H9NMF4</accession>
<dbReference type="RefSeq" id="WP_177159590.1">
    <property type="nucleotide sequence ID" value="NZ_FOGF01000042.1"/>
</dbReference>
<dbReference type="NCBIfam" id="TIGR02167">
    <property type="entry name" value="Liste_lipo_26"/>
    <property type="match status" value="3"/>
</dbReference>
<dbReference type="EMBL" id="FOGF01000042">
    <property type="protein sequence ID" value="SER37082.1"/>
    <property type="molecule type" value="Genomic_DNA"/>
</dbReference>
<protein>
    <submittedName>
        <fullName evidence="1">Surface protein</fullName>
    </submittedName>
</protein>
<dbReference type="STRING" id="137733.SAMN05421767_1422"/>
<dbReference type="Pfam" id="PF03382">
    <property type="entry name" value="DUF285"/>
    <property type="match status" value="2"/>
</dbReference>
<keyword evidence="2" id="KW-1185">Reference proteome</keyword>
<gene>
    <name evidence="1" type="ORF">SAMN05421767_1422</name>
</gene>
<dbReference type="Proteomes" id="UP000198556">
    <property type="component" value="Unassembled WGS sequence"/>
</dbReference>
<reference evidence="1 2" key="1">
    <citation type="submission" date="2016-10" db="EMBL/GenBank/DDBJ databases">
        <authorList>
            <person name="de Groot N.N."/>
        </authorList>
    </citation>
    <scope>NUCLEOTIDE SEQUENCE [LARGE SCALE GENOMIC DNA]</scope>
    <source>
        <strain evidence="1 2">DSM 15827</strain>
    </source>
</reference>
<sequence length="1184" mass="135563">MKKIYSALLGVMMILSTTIPMYNTVQAIELQQLTQEVNTNQRQDIAEDGSEPVWIEKRLAENNLVKVEITGTGTLDKEKFHNYLHNNISQDSWEGKPHSIVIKDKITFPEDSSDLFNPRFILFATQAEIIFEQGIDTSAVIDMSYMFMDCEKANPDVSEWDVSQVTNMDAMFSGCEKANPDVSEWDVSQVTNMEGMFSECEKANPDISKWRIAQKADMSEIFSNASSIKSVVLPNTIPKNVKFSHTSNDIPINLTAPDYIFKNNVNTTEQYPPKIKFKKGVYGFYNEEGILVDSFVGENLESAKEIVNKLKEGIYTLKTAPMNIAEDGSEPVWIEKRLAENNLVKVEITGTGTLDKEKFHNYLNNNIPKEEWLYKLSDDPDLPQTHMHAHTITIHDAMKLPKDSSYLFSPKNKDGLNSTPYLERAFIQLNRDIDTSNVTDMTAMFKESKISSPDVSKWQTSNVMSMKDMFYRSYSFNPDVSEWDVSNVKDMSGMFAETRFANPKVSKWNTANVTSMKGMFENAKNANPNMNNWIVSNVLDFSEMLYQHNNAPYEGHIVSVNPIDYVDISNWEMNKDAKITNFYSISTSGNAYGEITAKKVFLEKYFANENNSNTYSDYGIFNQQGELAKDIDGLALPVTVTSFKGLSDGIYSVKKKDIANQEIDVSQEGNKSVIAQFSDNRLKISGEGNLDYKKLREKVINNLPYKSDKEWLKNPPIIEIETPNNLEFKNYSDLFKSEYNGLDRKNYKKWDIIRHAIFKINGQIKVNDFYELFSYCKGQLPDISKCLSEQDSFYFKTRHTQLGKIEFPKNSSYIELIECQADSIIIPNTLDGYLKIDINSPLNLTTTVANVKNNVMFFNRGVYGVYNQNDELLANDATYDLARIDNLAQKSDVELFKDERRLKKLLQTLDENQLVTIKEYQVSQPDFVWKGQYIDLVKPFVELTQDNTTVNFYTQQNAMVNDTNIVMQRNPDKIIINVDYGEGNSENNIQYIFHKQPTIQFGVNNGYRLVEIEKLYPENQSTPLIIFGNDSNRLTAQEYYYDPDSKIFDPTYVPWCTDGDLIQGDLFGQEGIKRANPVYGIKYDVIEIKNGIANTKEVTGYVAKRADQEEAGMYIEYQFTLPIPADENTKITIDYEIDDWTACWKWNNEIEIEKKWVGTPTDSVQVKLFADGKPALDRKGKEQS</sequence>
<dbReference type="AlphaFoldDB" id="A0A1H9NMF4"/>
<name>A0A1H9NMF4_9LACT</name>